<accession>A0AAJ1FAJ6</accession>
<dbReference type="RefSeq" id="WP_240590553.1">
    <property type="nucleotide sequence ID" value="NZ_JAKUDL010000002.1"/>
</dbReference>
<evidence type="ECO:0000313" key="2">
    <source>
        <dbReference type="EMBL" id="MCH4294155.1"/>
    </source>
</evidence>
<keyword evidence="1" id="KW-0812">Transmembrane</keyword>
<feature type="transmembrane region" description="Helical" evidence="1">
    <location>
        <begin position="21"/>
        <end position="49"/>
    </location>
</feature>
<keyword evidence="1" id="KW-1133">Transmembrane helix</keyword>
<comment type="caution">
    <text evidence="2">The sequence shown here is derived from an EMBL/GenBank/DDBJ whole genome shotgun (WGS) entry which is preliminary data.</text>
</comment>
<dbReference type="EMBL" id="JAKUDL010000002">
    <property type="protein sequence ID" value="MCH4294155.1"/>
    <property type="molecule type" value="Genomic_DNA"/>
</dbReference>
<gene>
    <name evidence="2" type="ORF">MJ923_07540</name>
</gene>
<name>A0AAJ1FAJ6_9GAMM</name>
<reference evidence="2 3" key="1">
    <citation type="submission" date="2022-02" db="EMBL/GenBank/DDBJ databases">
        <title>The genome sequence of Shewanella sp. 3B26.</title>
        <authorList>
            <person name="Du J."/>
        </authorList>
    </citation>
    <scope>NUCLEOTIDE SEQUENCE [LARGE SCALE GENOMIC DNA]</scope>
    <source>
        <strain evidence="2 3">3B26</strain>
    </source>
</reference>
<keyword evidence="1" id="KW-0472">Membrane</keyword>
<protein>
    <submittedName>
        <fullName evidence="2">Uncharacterized protein</fullName>
    </submittedName>
</protein>
<evidence type="ECO:0000313" key="3">
    <source>
        <dbReference type="Proteomes" id="UP001297581"/>
    </source>
</evidence>
<proteinExistence type="predicted"/>
<evidence type="ECO:0000256" key="1">
    <source>
        <dbReference type="SAM" id="Phobius"/>
    </source>
</evidence>
<organism evidence="2 3">
    <name type="scientific">Shewanella zhuhaiensis</name>
    <dbReference type="NCBI Taxonomy" id="2919576"/>
    <lineage>
        <taxon>Bacteria</taxon>
        <taxon>Pseudomonadati</taxon>
        <taxon>Pseudomonadota</taxon>
        <taxon>Gammaproteobacteria</taxon>
        <taxon>Alteromonadales</taxon>
        <taxon>Shewanellaceae</taxon>
        <taxon>Shewanella</taxon>
    </lineage>
</organism>
<dbReference type="AlphaFoldDB" id="A0AAJ1FAJ6"/>
<keyword evidence="3" id="KW-1185">Reference proteome</keyword>
<dbReference type="Proteomes" id="UP001297581">
    <property type="component" value="Unassembled WGS sequence"/>
</dbReference>
<sequence length="97" mass="11005">MRVIEGIKVKQSLIVKAQQPWLTLCVFACSFPMFSLLFWLFVSIFLSVFRVYANAAIRPSVQKLTTDAGLLFWQFCLACNWHNLNGQSAMSSVLGQQ</sequence>